<sequence>MAAPKKSNSGALSWDQVDTVMLDMDGTLLDLHFDNHFWQEHLPVRLAQLRGVDEAEIRPWLIARTNAVRGQLSWYCLDYWARELEVDILALKQEVIHLISVHEHVEPFLDAVRRSGRHVMLVTNAHRHSLDLKLACTEIGCHFHQVVTAHDLGCAKEEPGFWDRLREQTPFNPASSLFVDDNLAVLRAARDYGIAHLRAVRRPDSRRPEMDTGEFPAIGDFRELGFPSEG</sequence>
<dbReference type="SUPFAM" id="SSF56784">
    <property type="entry name" value="HAD-like"/>
    <property type="match status" value="1"/>
</dbReference>
<dbReference type="Proteomes" id="UP000189462">
    <property type="component" value="Unassembled WGS sequence"/>
</dbReference>
<proteinExistence type="predicted"/>
<dbReference type="NCBIfam" id="TIGR01509">
    <property type="entry name" value="HAD-SF-IA-v3"/>
    <property type="match status" value="1"/>
</dbReference>
<dbReference type="GO" id="GO:0005829">
    <property type="term" value="C:cytosol"/>
    <property type="evidence" value="ECO:0007669"/>
    <property type="project" value="TreeGrafter"/>
</dbReference>
<dbReference type="SFLD" id="SFLDS00003">
    <property type="entry name" value="Haloacid_Dehalogenase"/>
    <property type="match status" value="1"/>
</dbReference>
<dbReference type="PANTHER" id="PTHR43434:SF3">
    <property type="entry name" value="GMP_IMP NUCLEOTIDASE YRFG"/>
    <property type="match status" value="1"/>
</dbReference>
<dbReference type="NCBIfam" id="NF011564">
    <property type="entry name" value="PRK14988.1"/>
    <property type="match status" value="1"/>
</dbReference>
<dbReference type="InterPro" id="IPR023214">
    <property type="entry name" value="HAD_sf"/>
</dbReference>
<dbReference type="PANTHER" id="PTHR43434">
    <property type="entry name" value="PHOSPHOGLYCOLATE PHOSPHATASE"/>
    <property type="match status" value="1"/>
</dbReference>
<dbReference type="Pfam" id="PF00702">
    <property type="entry name" value="Hydrolase"/>
    <property type="match status" value="1"/>
</dbReference>
<evidence type="ECO:0000313" key="1">
    <source>
        <dbReference type="EMBL" id="OOG28594.1"/>
    </source>
</evidence>
<dbReference type="InterPro" id="IPR050155">
    <property type="entry name" value="HAD-like_hydrolase_sf"/>
</dbReference>
<accession>A0A1V3NUE3</accession>
<dbReference type="STRING" id="108003.B1C78_01805"/>
<dbReference type="PRINTS" id="PR00413">
    <property type="entry name" value="HADHALOGNASE"/>
</dbReference>
<dbReference type="EMBL" id="MVBK01000008">
    <property type="protein sequence ID" value="OOG28594.1"/>
    <property type="molecule type" value="Genomic_DNA"/>
</dbReference>
<organism evidence="1 2">
    <name type="scientific">Thioalkalivibrio denitrificans</name>
    <dbReference type="NCBI Taxonomy" id="108003"/>
    <lineage>
        <taxon>Bacteria</taxon>
        <taxon>Pseudomonadati</taxon>
        <taxon>Pseudomonadota</taxon>
        <taxon>Gammaproteobacteria</taxon>
        <taxon>Chromatiales</taxon>
        <taxon>Ectothiorhodospiraceae</taxon>
        <taxon>Thioalkalivibrio</taxon>
    </lineage>
</organism>
<dbReference type="GO" id="GO:0008967">
    <property type="term" value="F:phosphoglycolate phosphatase activity"/>
    <property type="evidence" value="ECO:0007669"/>
    <property type="project" value="TreeGrafter"/>
</dbReference>
<gene>
    <name evidence="1" type="ORF">B1C78_01805</name>
</gene>
<dbReference type="SFLD" id="SFLDG01129">
    <property type="entry name" value="C1.5:_HAD__Beta-PGM__Phosphata"/>
    <property type="match status" value="1"/>
</dbReference>
<dbReference type="OrthoDB" id="9773910at2"/>
<dbReference type="Gene3D" id="3.40.50.1000">
    <property type="entry name" value="HAD superfamily/HAD-like"/>
    <property type="match status" value="1"/>
</dbReference>
<dbReference type="InterPro" id="IPR006439">
    <property type="entry name" value="HAD-SF_hydro_IA"/>
</dbReference>
<keyword evidence="2" id="KW-1185">Reference proteome</keyword>
<evidence type="ECO:0000313" key="2">
    <source>
        <dbReference type="Proteomes" id="UP000189462"/>
    </source>
</evidence>
<protein>
    <submittedName>
        <fullName evidence="1">Haloacid dehalogenase</fullName>
    </submittedName>
</protein>
<name>A0A1V3NUE3_9GAMM</name>
<reference evidence="1 2" key="1">
    <citation type="submission" date="2017-02" db="EMBL/GenBank/DDBJ databases">
        <title>Genomic diversity within the haloalkaliphilic genus Thioalkalivibrio.</title>
        <authorList>
            <person name="Ahn A.-C."/>
            <person name="Meier-Kolthoff J."/>
            <person name="Overmars L."/>
            <person name="Richter M."/>
            <person name="Woyke T."/>
            <person name="Sorokin D.Y."/>
            <person name="Muyzer G."/>
        </authorList>
    </citation>
    <scope>NUCLEOTIDE SEQUENCE [LARGE SCALE GENOMIC DNA]</scope>
    <source>
        <strain evidence="1 2">ALJD</strain>
    </source>
</reference>
<dbReference type="GO" id="GO:0006281">
    <property type="term" value="P:DNA repair"/>
    <property type="evidence" value="ECO:0007669"/>
    <property type="project" value="TreeGrafter"/>
</dbReference>
<dbReference type="AlphaFoldDB" id="A0A1V3NUE3"/>
<comment type="caution">
    <text evidence="1">The sequence shown here is derived from an EMBL/GenBank/DDBJ whole genome shotgun (WGS) entry which is preliminary data.</text>
</comment>
<dbReference type="RefSeq" id="WP_077277422.1">
    <property type="nucleotide sequence ID" value="NZ_MVBK01000008.1"/>
</dbReference>
<dbReference type="InterPro" id="IPR036412">
    <property type="entry name" value="HAD-like_sf"/>
</dbReference>